<dbReference type="Proteomes" id="UP001165960">
    <property type="component" value="Unassembled WGS sequence"/>
</dbReference>
<name>A0ACC2S2U0_9FUNG</name>
<evidence type="ECO:0000313" key="2">
    <source>
        <dbReference type="Proteomes" id="UP001165960"/>
    </source>
</evidence>
<keyword evidence="2" id="KW-1185">Reference proteome</keyword>
<accession>A0ACC2S2U0</accession>
<proteinExistence type="predicted"/>
<protein>
    <submittedName>
        <fullName evidence="1">Uncharacterized protein</fullName>
    </submittedName>
</protein>
<gene>
    <name evidence="1" type="ORF">DSO57_1030342</name>
</gene>
<sequence>MKFYSILVLASNVAGSLERANLYELNSLQELDSTLGIDGVAGAVRSTAPQEINWQTNRPAPGSGDSSGLQRQSPSTANPGGYNQRNNPFLNQPSTRPQNTGGSNQRYNPTGSGDSPGLQRQAPSTENSGGYNQNDNPFLNQTSTRPQNPSHTSPNEATRNT</sequence>
<comment type="caution">
    <text evidence="1">The sequence shown here is derived from an EMBL/GenBank/DDBJ whole genome shotgun (WGS) entry which is preliminary data.</text>
</comment>
<dbReference type="EMBL" id="QTSX02005887">
    <property type="protein sequence ID" value="KAJ9056694.1"/>
    <property type="molecule type" value="Genomic_DNA"/>
</dbReference>
<evidence type="ECO:0000313" key="1">
    <source>
        <dbReference type="EMBL" id="KAJ9056694.1"/>
    </source>
</evidence>
<organism evidence="1 2">
    <name type="scientific">Entomophthora muscae</name>
    <dbReference type="NCBI Taxonomy" id="34485"/>
    <lineage>
        <taxon>Eukaryota</taxon>
        <taxon>Fungi</taxon>
        <taxon>Fungi incertae sedis</taxon>
        <taxon>Zoopagomycota</taxon>
        <taxon>Entomophthoromycotina</taxon>
        <taxon>Entomophthoromycetes</taxon>
        <taxon>Entomophthorales</taxon>
        <taxon>Entomophthoraceae</taxon>
        <taxon>Entomophthora</taxon>
    </lineage>
</organism>
<reference evidence="1" key="1">
    <citation type="submission" date="2022-04" db="EMBL/GenBank/DDBJ databases">
        <title>Genome of the entomopathogenic fungus Entomophthora muscae.</title>
        <authorList>
            <person name="Elya C."/>
            <person name="Lovett B.R."/>
            <person name="Lee E."/>
            <person name="Macias A.M."/>
            <person name="Hajek A.E."/>
            <person name="De Bivort B.L."/>
            <person name="Kasson M.T."/>
            <person name="De Fine Licht H.H."/>
            <person name="Stajich J.E."/>
        </authorList>
    </citation>
    <scope>NUCLEOTIDE SEQUENCE</scope>
    <source>
        <strain evidence="1">Berkeley</strain>
    </source>
</reference>